<dbReference type="RefSeq" id="WP_215580006.1">
    <property type="nucleotide sequence ID" value="NZ_CP073754.1"/>
</dbReference>
<feature type="transmembrane region" description="Helical" evidence="1">
    <location>
        <begin position="43"/>
        <end position="62"/>
    </location>
</feature>
<gene>
    <name evidence="2" type="ORF">KEF85_09790</name>
</gene>
<sequence length="370" mass="40918">MLSVDLIKLTLFFTFILLLGSLKTMAYQFKTTEKKLTSKIPKIWRLMIFTVALNAGFSVSAADLPDSLALIQQLGIQQDDLSNLERSKTVNFDLVEGNEKELAAGVAIYLPASPDKIINTIKNKGLSAIDNDVTAEGIIHKQATQESFKKFSLKAGSDEAENFMAATPGNEFNLSTGEFQSIKAASSESTEAASQTYRAILQQRLQAYRQNGLKGIATYDRGNGTEANPAEELRSATQDSKLLARYFPDVYKAWLNYPVAFPDGTDEGFYWLNRRVEGRPTAILGHRVIVSSAAGEVILARQFYVGHSYNSNQLIIACLPYLDGSLVLYANRNFTDQVAGFGSGLKHSIGREQMRGEIIKRLRNLHKAIK</sequence>
<organism evidence="2 3">
    <name type="scientific">Methylomonas paludis</name>
    <dbReference type="NCBI Taxonomy" id="1173101"/>
    <lineage>
        <taxon>Bacteria</taxon>
        <taxon>Pseudomonadati</taxon>
        <taxon>Pseudomonadota</taxon>
        <taxon>Gammaproteobacteria</taxon>
        <taxon>Methylococcales</taxon>
        <taxon>Methylococcaceae</taxon>
        <taxon>Methylomonas</taxon>
    </lineage>
</organism>
<name>A0A975MKQ8_9GAMM</name>
<proteinExistence type="predicted"/>
<dbReference type="AlphaFoldDB" id="A0A975MKQ8"/>
<accession>A0A975MKQ8</accession>
<keyword evidence="1" id="KW-0472">Membrane</keyword>
<dbReference type="Proteomes" id="UP000676649">
    <property type="component" value="Chromosome"/>
</dbReference>
<keyword evidence="3" id="KW-1185">Reference proteome</keyword>
<evidence type="ECO:0000256" key="1">
    <source>
        <dbReference type="SAM" id="Phobius"/>
    </source>
</evidence>
<keyword evidence="1" id="KW-0812">Transmembrane</keyword>
<feature type="transmembrane region" description="Helical" evidence="1">
    <location>
        <begin position="6"/>
        <end position="22"/>
    </location>
</feature>
<reference evidence="2" key="1">
    <citation type="submission" date="2021-04" db="EMBL/GenBank/DDBJ databases">
        <title>Draft genome sequence data of methanotrophic Methylovulum sp. strain S1L and Methylomonas sp. strain S2AM isolated from boreal lake water columns.</title>
        <authorList>
            <person name="Rissanen A.J."/>
            <person name="Mangayil R."/>
            <person name="Svenning M.M."/>
            <person name="Khanongnuch R."/>
        </authorList>
    </citation>
    <scope>NUCLEOTIDE SEQUENCE</scope>
    <source>
        <strain evidence="2">S2AM</strain>
    </source>
</reference>
<keyword evidence="1" id="KW-1133">Transmembrane helix</keyword>
<dbReference type="EMBL" id="CP073754">
    <property type="protein sequence ID" value="QWF69668.1"/>
    <property type="molecule type" value="Genomic_DNA"/>
</dbReference>
<dbReference type="KEGG" id="mpad:KEF85_09790"/>
<evidence type="ECO:0000313" key="3">
    <source>
        <dbReference type="Proteomes" id="UP000676649"/>
    </source>
</evidence>
<protein>
    <submittedName>
        <fullName evidence="2">Uncharacterized protein</fullName>
    </submittedName>
</protein>
<evidence type="ECO:0000313" key="2">
    <source>
        <dbReference type="EMBL" id="QWF69668.1"/>
    </source>
</evidence>